<evidence type="ECO:0000313" key="4">
    <source>
        <dbReference type="Proteomes" id="UP000000867"/>
    </source>
</evidence>
<dbReference type="KEGG" id="vg:1670228"/>
<dbReference type="InterPro" id="IPR020356">
    <property type="entry name" value="Poxvirus_T3C"/>
</dbReference>
<evidence type="ECO:0000313" key="3">
    <source>
        <dbReference type="EMBL" id="AAF15048.1"/>
    </source>
</evidence>
<dbReference type="Proteomes" id="UP000000867">
    <property type="component" value="Segment"/>
</dbReference>
<dbReference type="EMBL" id="AF170726">
    <property type="protein sequence ID" value="AAF15048.1"/>
    <property type="molecule type" value="Genomic_DNA"/>
</dbReference>
<dbReference type="KEGG" id="vg:932093"/>
<feature type="transmembrane region" description="Helical" evidence="1">
    <location>
        <begin position="6"/>
        <end position="24"/>
    </location>
</feature>
<name>Q77P93_MYXVL</name>
<keyword evidence="1" id="KW-0472">Membrane</keyword>
<dbReference type="RefSeq" id="NP_051715.1">
    <property type="nucleotide sequence ID" value="NC_001132.2"/>
</dbReference>
<reference evidence="2" key="2">
    <citation type="submission" date="2002-01" db="EMBL/GenBank/DDBJ databases">
        <authorList>
            <person name="Cameron C."/>
            <person name="Hota-Mitchell S."/>
            <person name="Chen L."/>
            <person name="Barrett J."/>
            <person name="Cao J.-X."/>
            <person name="Macaulay C."/>
            <person name="Willer D."/>
            <person name="Evans D."/>
            <person name="McFadden G."/>
        </authorList>
    </citation>
    <scope>NUCLEOTIDE SEQUENCE</scope>
    <source>
        <strain evidence="2">Lausanne</strain>
    </source>
</reference>
<reference evidence="2 4" key="1">
    <citation type="journal article" date="1999" name="Virology">
        <title>The complete DNA sequence of myxoma virus.</title>
        <authorList>
            <person name="Cameron C."/>
            <person name="Hota-Mitchell S."/>
            <person name="Chen L."/>
            <person name="Barrett J."/>
            <person name="Cao J.X."/>
            <person name="Macaulay C."/>
            <person name="Willer D."/>
            <person name="Evans D."/>
            <person name="McFadden G."/>
        </authorList>
    </citation>
    <scope>NUCLEOTIDE SEQUENCE [LARGE SCALE GENOMIC DNA]</scope>
    <source>
        <strain evidence="2 4">Lausanne</strain>
    </source>
</reference>
<dbReference type="GeneID" id="932093"/>
<organismHost>
    <name type="scientific">Oryctolagus cuniculus</name>
    <name type="common">Rabbit</name>
    <dbReference type="NCBI Taxonomy" id="9986"/>
</organismHost>
<evidence type="ECO:0000256" key="1">
    <source>
        <dbReference type="SAM" id="Phobius"/>
    </source>
</evidence>
<dbReference type="Pfam" id="PF10918">
    <property type="entry name" value="DUF2718"/>
    <property type="match status" value="1"/>
</dbReference>
<protein>
    <submittedName>
        <fullName evidence="2">M3.2</fullName>
    </submittedName>
</protein>
<reference evidence="2 4" key="3">
    <citation type="journal article" date="2005" name="Immunity">
        <title>A poxvirus-encoded pyrin domain protein interacts with ASC-1 to inhibit host inflammatory and apoptotic responses to infection.</title>
        <authorList>
            <person name="Johnston J.B."/>
            <person name="Barrett J.W."/>
            <person name="Nazarian S.H."/>
            <person name="Goodwin M."/>
            <person name="Ricuttio D."/>
            <person name="Wang G."/>
            <person name="McFadden G."/>
        </authorList>
    </citation>
    <scope>NUCLEOTIDE SEQUENCE [LARGE SCALE GENOMIC DNA]</scope>
    <source>
        <strain evidence="2 4">Lausanne</strain>
    </source>
</reference>
<dbReference type="EMBL" id="AF170726">
    <property type="protein sequence ID" value="AAF14889.1"/>
    <property type="molecule type" value="Genomic_DNA"/>
</dbReference>
<keyword evidence="1" id="KW-0812">Transmembrane</keyword>
<proteinExistence type="predicted"/>
<keyword evidence="4" id="KW-1185">Reference proteome</keyword>
<keyword evidence="1" id="KW-1133">Transmembrane helix</keyword>
<organism evidence="4">
    <name type="scientific">Myxoma virus (strain Lausanne)</name>
    <name type="common">MYXV</name>
    <dbReference type="NCBI Taxonomy" id="31530"/>
    <lineage>
        <taxon>Viruses</taxon>
        <taxon>Varidnaviria</taxon>
        <taxon>Bamfordvirae</taxon>
        <taxon>Nucleocytoviricota</taxon>
        <taxon>Pokkesviricetes</taxon>
        <taxon>Chitovirales</taxon>
        <taxon>Poxviridae</taxon>
        <taxon>Chordopoxvirinae</taxon>
        <taxon>Leporipoxvirus</taxon>
        <taxon>Leporipoxvirus myxoma</taxon>
        <taxon>Myxoma virus</taxon>
    </lineage>
</organism>
<dbReference type="RefSeq" id="NP_051877.1">
    <property type="nucleotide sequence ID" value="NC_001132.2"/>
</dbReference>
<accession>Q77P93</accession>
<gene>
    <name evidence="3" type="primary">m003.2L</name>
</gene>
<evidence type="ECO:0000313" key="2">
    <source>
        <dbReference type="EMBL" id="AAF14889.1"/>
    </source>
</evidence>
<sequence length="113" mass="13173">MLCVFYLARLCNLFVYSVYTLLMYPINRLVSFMFGELNPVCEPDPKKDDDRVVVPADCPPIPKEPLNANELNGMFDFMKIPNPFKRYECNNNTKQPSSYPLKKGFFDMMETLE</sequence>